<dbReference type="Proteomes" id="UP000831484">
    <property type="component" value="Plasmid pdjl-6-4"/>
</dbReference>
<evidence type="ECO:0000256" key="1">
    <source>
        <dbReference type="SAM" id="Phobius"/>
    </source>
</evidence>
<keyword evidence="1" id="KW-0472">Membrane</keyword>
<keyword evidence="2" id="KW-0614">Plasmid</keyword>
<evidence type="ECO:0000313" key="2">
    <source>
        <dbReference type="EMBL" id="UPU46632.1"/>
    </source>
</evidence>
<geneLocation type="plasmid" evidence="2 3">
    <name>pdjl-6-4</name>
</geneLocation>
<reference evidence="3" key="1">
    <citation type="journal article" date="2022" name="Environ. Microbiol.">
        <title>Functional analysis, diversity, and distribution of carbendazim hydrolases MheI and CbmA, responsible for the initial step in carbendazim degradation.</title>
        <authorList>
            <person name="Zhang M."/>
            <person name="Bai X."/>
            <person name="Li Q."/>
            <person name="Zhang L."/>
            <person name="Zhu Q."/>
            <person name="Gao S."/>
            <person name="Ke Z."/>
            <person name="Jiang M."/>
            <person name="Hu J."/>
            <person name="Qiu J."/>
            <person name="Hong Q."/>
        </authorList>
    </citation>
    <scope>NUCLEOTIDE SEQUENCE [LARGE SCALE GENOMIC DNA]</scope>
    <source>
        <strain evidence="3">djl-6</strain>
    </source>
</reference>
<dbReference type="EMBL" id="CP096567">
    <property type="protein sequence ID" value="UPU46632.1"/>
    <property type="molecule type" value="Genomic_DNA"/>
</dbReference>
<sequence>MGMFAWSTLWVYFVAQFVAGAVAGAAFLVLNPDDR</sequence>
<evidence type="ECO:0008006" key="4">
    <source>
        <dbReference type="Google" id="ProtNLM"/>
    </source>
</evidence>
<feature type="transmembrane region" description="Helical" evidence="1">
    <location>
        <begin position="6"/>
        <end position="30"/>
    </location>
</feature>
<evidence type="ECO:0000313" key="3">
    <source>
        <dbReference type="Proteomes" id="UP000831484"/>
    </source>
</evidence>
<keyword evidence="1" id="KW-0812">Transmembrane</keyword>
<accession>A0AB38RN71</accession>
<gene>
    <name evidence="2" type="ORF">M0639_33515</name>
</gene>
<name>A0AB38RN71_RHOSG</name>
<organism evidence="2 3">
    <name type="scientific">Rhodococcus qingshengii JCM 15477</name>
    <dbReference type="NCBI Taxonomy" id="1303681"/>
    <lineage>
        <taxon>Bacteria</taxon>
        <taxon>Bacillati</taxon>
        <taxon>Actinomycetota</taxon>
        <taxon>Actinomycetes</taxon>
        <taxon>Mycobacteriales</taxon>
        <taxon>Nocardiaceae</taxon>
        <taxon>Rhodococcus</taxon>
        <taxon>Rhodococcus erythropolis group</taxon>
    </lineage>
</organism>
<keyword evidence="3" id="KW-1185">Reference proteome</keyword>
<dbReference type="AlphaFoldDB" id="A0AB38RN71"/>
<keyword evidence="1" id="KW-1133">Transmembrane helix</keyword>
<proteinExistence type="predicted"/>
<protein>
    <recommendedName>
        <fullName evidence="4">Integral membrane protein</fullName>
    </recommendedName>
</protein>